<dbReference type="Proteomes" id="UP000188243">
    <property type="component" value="Chromosome"/>
</dbReference>
<evidence type="ECO:0000313" key="2">
    <source>
        <dbReference type="Proteomes" id="UP000188243"/>
    </source>
</evidence>
<evidence type="ECO:0008006" key="3">
    <source>
        <dbReference type="Google" id="ProtNLM"/>
    </source>
</evidence>
<dbReference type="AlphaFoldDB" id="A0A1Q2H1T7"/>
<reference evidence="1 2" key="1">
    <citation type="submission" date="2017-02" db="EMBL/GenBank/DDBJ databases">
        <title>Complete genome sequence of the cold-active Pseudoalteromonas aliena strain EH1 isolated from Arctic seawater.</title>
        <authorList>
            <person name="Kim E."/>
            <person name="Heo E."/>
            <person name="Kim H."/>
            <person name="Kim D."/>
        </authorList>
    </citation>
    <scope>NUCLEOTIDE SEQUENCE [LARGE SCALE GENOMIC DNA]</scope>
    <source>
        <strain evidence="1 2">EH1</strain>
    </source>
</reference>
<name>A0A1Q2H1T7_9GAMM</name>
<evidence type="ECO:0000313" key="1">
    <source>
        <dbReference type="EMBL" id="AQQ01314.1"/>
    </source>
</evidence>
<dbReference type="KEGG" id="paln:B0W48_16970"/>
<organism evidence="1 2">
    <name type="scientific">Pseudoalteromonas aliena</name>
    <dbReference type="NCBI Taxonomy" id="247523"/>
    <lineage>
        <taxon>Bacteria</taxon>
        <taxon>Pseudomonadati</taxon>
        <taxon>Pseudomonadota</taxon>
        <taxon>Gammaproteobacteria</taxon>
        <taxon>Alteromonadales</taxon>
        <taxon>Pseudoalteromonadaceae</taxon>
        <taxon>Pseudoalteromonas</taxon>
    </lineage>
</organism>
<dbReference type="EMBL" id="CP019628">
    <property type="protein sequence ID" value="AQQ01314.1"/>
    <property type="molecule type" value="Genomic_DNA"/>
</dbReference>
<sequence>MKLLFYVVIFAVAAFSVNKYYLSGKIDSEALTVADVIASYPVNIFDFKQTMADYAHHLCYKNEDVLSSQNISARECVNNHDDRKSDCESRIFRLAPLNLKTKEEVIDYSKQYTQCTLPYKYIMG</sequence>
<accession>A0A1Q2H1T7</accession>
<proteinExistence type="predicted"/>
<gene>
    <name evidence="1" type="ORF">B0W48_16970</name>
</gene>
<protein>
    <recommendedName>
        <fullName evidence="3">Orphan protein</fullName>
    </recommendedName>
</protein>
<dbReference type="STRING" id="247523.B0W48_16970"/>
<dbReference type="RefSeq" id="WP_077537960.1">
    <property type="nucleotide sequence ID" value="NZ_CP019628.1"/>
</dbReference>